<name>A0A1E3ABI4_9FIRM</name>
<dbReference type="CDD" id="cd05297">
    <property type="entry name" value="GH4_alpha_glucosidase_galactosidase"/>
    <property type="match status" value="1"/>
</dbReference>
<evidence type="ECO:0000313" key="15">
    <source>
        <dbReference type="EMBL" id="ODM06122.1"/>
    </source>
</evidence>
<dbReference type="GO" id="GO:0016616">
    <property type="term" value="F:oxidoreductase activity, acting on the CH-OH group of donors, NAD or NADP as acceptor"/>
    <property type="evidence" value="ECO:0007669"/>
    <property type="project" value="InterPro"/>
</dbReference>
<keyword evidence="6 13" id="KW-0520">NAD</keyword>
<evidence type="ECO:0000256" key="10">
    <source>
        <dbReference type="PIRSR" id="PIRSR601088-2"/>
    </source>
</evidence>
<evidence type="ECO:0000256" key="3">
    <source>
        <dbReference type="ARBA" id="ARBA00011881"/>
    </source>
</evidence>
<evidence type="ECO:0000256" key="4">
    <source>
        <dbReference type="ARBA" id="ARBA00022723"/>
    </source>
</evidence>
<dbReference type="PROSITE" id="PS01324">
    <property type="entry name" value="GLYCOSYL_HYDROL_F4"/>
    <property type="match status" value="1"/>
</dbReference>
<dbReference type="InterPro" id="IPR019802">
    <property type="entry name" value="GlycHydrolase_4_CS"/>
</dbReference>
<dbReference type="InterPro" id="IPR022616">
    <property type="entry name" value="Glyco_hydro_4_C"/>
</dbReference>
<evidence type="ECO:0000256" key="7">
    <source>
        <dbReference type="ARBA" id="ARBA00023211"/>
    </source>
</evidence>
<evidence type="ECO:0000256" key="5">
    <source>
        <dbReference type="ARBA" id="ARBA00022801"/>
    </source>
</evidence>
<dbReference type="PANTHER" id="PTHR32092">
    <property type="entry name" value="6-PHOSPHO-BETA-GLUCOSIDASE-RELATED"/>
    <property type="match status" value="1"/>
</dbReference>
<dbReference type="InterPro" id="IPR001088">
    <property type="entry name" value="Glyco_hydro_4"/>
</dbReference>
<feature type="site" description="Increases basicity of active site Tyr" evidence="12">
    <location>
        <position position="111"/>
    </location>
</feature>
<evidence type="ECO:0000256" key="11">
    <source>
        <dbReference type="PIRSR" id="PIRSR601088-3"/>
    </source>
</evidence>
<feature type="binding site" evidence="11">
    <location>
        <position position="200"/>
    </location>
    <ligand>
        <name>Mn(2+)</name>
        <dbReference type="ChEBI" id="CHEBI:29035"/>
    </ligand>
</feature>
<feature type="binding site" evidence="10">
    <location>
        <position position="149"/>
    </location>
    <ligand>
        <name>substrate</name>
    </ligand>
</feature>
<keyword evidence="11" id="KW-0408">Iron</keyword>
<evidence type="ECO:0000256" key="13">
    <source>
        <dbReference type="RuleBase" id="RU361152"/>
    </source>
</evidence>
<organism evidence="15 16">
    <name type="scientific">Eisenbergiella tayi</name>
    <dbReference type="NCBI Taxonomy" id="1432052"/>
    <lineage>
        <taxon>Bacteria</taxon>
        <taxon>Bacillati</taxon>
        <taxon>Bacillota</taxon>
        <taxon>Clostridia</taxon>
        <taxon>Lachnospirales</taxon>
        <taxon>Lachnospiraceae</taxon>
        <taxon>Eisenbergiella</taxon>
    </lineage>
</organism>
<keyword evidence="11" id="KW-0533">Nickel</keyword>
<evidence type="ECO:0000256" key="2">
    <source>
        <dbReference type="ARBA" id="ARBA00010141"/>
    </source>
</evidence>
<protein>
    <submittedName>
        <fullName evidence="15">Alpha-galactosidase</fullName>
        <ecNumber evidence="15">3.2.1.22</ecNumber>
    </submittedName>
</protein>
<comment type="caution">
    <text evidence="15">The sequence shown here is derived from an EMBL/GenBank/DDBJ whole genome shotgun (WGS) entry which is preliminary data.</text>
</comment>
<comment type="similarity">
    <text evidence="2 13">Belongs to the glycosyl hydrolase 4 family.</text>
</comment>
<keyword evidence="11" id="KW-0170">Cobalt</keyword>
<dbReference type="EMBL" id="MCGH01000002">
    <property type="protein sequence ID" value="ODM06122.1"/>
    <property type="molecule type" value="Genomic_DNA"/>
</dbReference>
<dbReference type="Pfam" id="PF02056">
    <property type="entry name" value="Glyco_hydro_4"/>
    <property type="match status" value="1"/>
</dbReference>
<dbReference type="PRINTS" id="PR00732">
    <property type="entry name" value="GLHYDRLASE4"/>
</dbReference>
<keyword evidence="7 11" id="KW-0464">Manganese</keyword>
<comment type="subunit">
    <text evidence="3">Homotetramer.</text>
</comment>
<feature type="binding site" evidence="11">
    <location>
        <position position="170"/>
    </location>
    <ligand>
        <name>Mn(2+)</name>
        <dbReference type="ChEBI" id="CHEBI:29035"/>
    </ligand>
</feature>
<dbReference type="Proteomes" id="UP000094067">
    <property type="component" value="Unassembled WGS sequence"/>
</dbReference>
<dbReference type="SUPFAM" id="SSF51735">
    <property type="entry name" value="NAD(P)-binding Rossmann-fold domains"/>
    <property type="match status" value="1"/>
</dbReference>
<evidence type="ECO:0000256" key="6">
    <source>
        <dbReference type="ARBA" id="ARBA00023027"/>
    </source>
</evidence>
<keyword evidence="8" id="KW-0119">Carbohydrate metabolism</keyword>
<dbReference type="SUPFAM" id="SSF56327">
    <property type="entry name" value="LDH C-terminal domain-like"/>
    <property type="match status" value="1"/>
</dbReference>
<proteinExistence type="inferred from homology"/>
<dbReference type="InterPro" id="IPR053715">
    <property type="entry name" value="GH4_Enzyme_sf"/>
</dbReference>
<dbReference type="GO" id="GO:0005975">
    <property type="term" value="P:carbohydrate metabolic process"/>
    <property type="evidence" value="ECO:0007669"/>
    <property type="project" value="InterPro"/>
</dbReference>
<accession>A0A1E3ABI4</accession>
<keyword evidence="9 13" id="KW-0326">Glycosidase</keyword>
<dbReference type="Gene3D" id="3.90.1820.10">
    <property type="entry name" value="AglA-like glucosidase"/>
    <property type="match status" value="1"/>
</dbReference>
<gene>
    <name evidence="15" type="primary">melA_1</name>
    <name evidence="15" type="ORF">BEI61_02011</name>
</gene>
<evidence type="ECO:0000256" key="9">
    <source>
        <dbReference type="ARBA" id="ARBA00023295"/>
    </source>
</evidence>
<dbReference type="RefSeq" id="WP_069152178.1">
    <property type="nucleotide sequence ID" value="NZ_MCGH01000002.1"/>
</dbReference>
<dbReference type="AlphaFoldDB" id="A0A1E3ABI4"/>
<sequence>MDKITFLGAGSTVFAKNVLGDCMMTEPLREFEYALYDIDPERLEESYLMLSNINKNSNGQKARIVKYRDRREALRGARYVINAIQVGGYEPCTVTDFEIPKKYGLRQTIGDTVGIGGIFRALRTIPVMLDFAEDMEEVCPDALFLNYTNPMAMLTMAMLRSSSIRTVGICHSVQVCVPQLLYRLGLPQDHVKYRIAGINHMAWLLEITRNGEDYYPEIKRRAKEGPVYKPYTKEMLKDYPQLLYPDYEFTPEKHDDLVRFEIMKQFGCYVTESSEHNAEFMPYFIRKNHPELIEKYQIPLDEYPRRCRIQIEHWKQLKNQLVGNEKLTHTRTHEYPSYILEALETGKPFTFAGNVMNDGLIENLPKDCCVEVTCVAGQGGIQPCHVGNLPHQLAALNMSNIGMQQLTVDAALTRSRECIYQAAMLDPHTAAELTMDEIRSMVDELIEAHGSWLPEFK</sequence>
<evidence type="ECO:0000256" key="12">
    <source>
        <dbReference type="PIRSR" id="PIRSR601088-4"/>
    </source>
</evidence>
<dbReference type="PANTHER" id="PTHR32092:SF6">
    <property type="entry name" value="ALPHA-GALACTOSIDASE"/>
    <property type="match status" value="1"/>
</dbReference>
<dbReference type="InterPro" id="IPR015955">
    <property type="entry name" value="Lactate_DH/Glyco_Ohase_4_C"/>
</dbReference>
<reference evidence="15 16" key="1">
    <citation type="submission" date="2016-07" db="EMBL/GenBank/DDBJ databases">
        <title>Characterization of isolates of Eisenbergiella tayi derived from blood cultures, using whole genome sequencing.</title>
        <authorList>
            <person name="Burdz T."/>
            <person name="Wiebe D."/>
            <person name="Huynh C."/>
            <person name="Bernard K."/>
        </authorList>
    </citation>
    <scope>NUCLEOTIDE SEQUENCE [LARGE SCALE GENOMIC DNA]</scope>
    <source>
        <strain evidence="15 16">NML 110608</strain>
    </source>
</reference>
<dbReference type="PATRIC" id="fig|1432052.4.peg.2248"/>
<dbReference type="Pfam" id="PF11975">
    <property type="entry name" value="Glyco_hydro_4C"/>
    <property type="match status" value="1"/>
</dbReference>
<comment type="cofactor">
    <cofactor evidence="13">
        <name>NAD(+)</name>
        <dbReference type="ChEBI" id="CHEBI:57540"/>
    </cofactor>
    <text evidence="13">Binds 1 NAD(+) per subunit.</text>
</comment>
<evidence type="ECO:0000256" key="8">
    <source>
        <dbReference type="ARBA" id="ARBA00023277"/>
    </source>
</evidence>
<keyword evidence="5 13" id="KW-0378">Hydrolase</keyword>
<evidence type="ECO:0000313" key="16">
    <source>
        <dbReference type="Proteomes" id="UP000094067"/>
    </source>
</evidence>
<keyword evidence="4 11" id="KW-0479">Metal-binding</keyword>
<dbReference type="GO" id="GO:0004557">
    <property type="term" value="F:alpha-galactosidase activity"/>
    <property type="evidence" value="ECO:0007669"/>
    <property type="project" value="UniProtKB-EC"/>
</dbReference>
<evidence type="ECO:0000259" key="14">
    <source>
        <dbReference type="Pfam" id="PF11975"/>
    </source>
</evidence>
<feature type="domain" description="Glycosyl hydrolase family 4 C-terminal" evidence="14">
    <location>
        <begin position="195"/>
        <end position="429"/>
    </location>
</feature>
<dbReference type="EC" id="3.2.1.22" evidence="15"/>
<evidence type="ECO:0000256" key="1">
    <source>
        <dbReference type="ARBA" id="ARBA00001936"/>
    </source>
</evidence>
<dbReference type="GO" id="GO:0046872">
    <property type="term" value="F:metal ion binding"/>
    <property type="evidence" value="ECO:0007669"/>
    <property type="project" value="UniProtKB-KW"/>
</dbReference>
<dbReference type="InterPro" id="IPR036291">
    <property type="entry name" value="NAD(P)-bd_dom_sf"/>
</dbReference>
<dbReference type="NCBIfam" id="NF011657">
    <property type="entry name" value="PRK15076.1"/>
    <property type="match status" value="1"/>
</dbReference>
<comment type="cofactor">
    <cofactor evidence="1">
        <name>Mn(2+)</name>
        <dbReference type="ChEBI" id="CHEBI:29035"/>
    </cofactor>
</comment>